<protein>
    <recommendedName>
        <fullName evidence="4">non-specific protein-tyrosine kinase</fullName>
        <ecNumber evidence="4">2.7.10.2</ecNumber>
    </recommendedName>
</protein>
<keyword evidence="10" id="KW-0418">Kinase</keyword>
<evidence type="ECO:0000313" key="21">
    <source>
        <dbReference type="Proteomes" id="UP000295620"/>
    </source>
</evidence>
<feature type="transmembrane region" description="Helical" evidence="16">
    <location>
        <begin position="32"/>
        <end position="50"/>
    </location>
</feature>
<comment type="catalytic activity">
    <reaction evidence="15">
        <text>L-tyrosyl-[protein] + ATP = O-phospho-L-tyrosyl-[protein] + ADP + H(+)</text>
        <dbReference type="Rhea" id="RHEA:10596"/>
        <dbReference type="Rhea" id="RHEA-COMP:10136"/>
        <dbReference type="Rhea" id="RHEA-COMP:20101"/>
        <dbReference type="ChEBI" id="CHEBI:15378"/>
        <dbReference type="ChEBI" id="CHEBI:30616"/>
        <dbReference type="ChEBI" id="CHEBI:46858"/>
        <dbReference type="ChEBI" id="CHEBI:61978"/>
        <dbReference type="ChEBI" id="CHEBI:456216"/>
        <dbReference type="EC" id="2.7.10.2"/>
    </reaction>
</comment>
<dbReference type="RefSeq" id="WP_133575999.1">
    <property type="nucleotide sequence ID" value="NZ_SNYC01000004.1"/>
</dbReference>
<evidence type="ECO:0000313" key="20">
    <source>
        <dbReference type="EMBL" id="TDQ09952.1"/>
    </source>
</evidence>
<evidence type="ECO:0000256" key="9">
    <source>
        <dbReference type="ARBA" id="ARBA00022741"/>
    </source>
</evidence>
<organism evidence="20 21">
    <name type="scientific">Pedobacter metabolipauper</name>
    <dbReference type="NCBI Taxonomy" id="425513"/>
    <lineage>
        <taxon>Bacteria</taxon>
        <taxon>Pseudomonadati</taxon>
        <taxon>Bacteroidota</taxon>
        <taxon>Sphingobacteriia</taxon>
        <taxon>Sphingobacteriales</taxon>
        <taxon>Sphingobacteriaceae</taxon>
        <taxon>Pedobacter</taxon>
    </lineage>
</organism>
<dbReference type="GO" id="GO:0042802">
    <property type="term" value="F:identical protein binding"/>
    <property type="evidence" value="ECO:0007669"/>
    <property type="project" value="UniProtKB-ARBA"/>
</dbReference>
<dbReference type="Pfam" id="PF02706">
    <property type="entry name" value="Wzz"/>
    <property type="match status" value="1"/>
</dbReference>
<dbReference type="Proteomes" id="UP000295620">
    <property type="component" value="Unassembled WGS sequence"/>
</dbReference>
<feature type="domain" description="Polysaccharide chain length determinant N-terminal" evidence="17">
    <location>
        <begin position="17"/>
        <end position="111"/>
    </location>
</feature>
<dbReference type="EC" id="2.7.10.2" evidence="4"/>
<dbReference type="EMBL" id="SNYC01000004">
    <property type="protein sequence ID" value="TDQ09952.1"/>
    <property type="molecule type" value="Genomic_DNA"/>
</dbReference>
<dbReference type="SUPFAM" id="SSF52540">
    <property type="entry name" value="P-loop containing nucleoside triphosphate hydrolases"/>
    <property type="match status" value="1"/>
</dbReference>
<evidence type="ECO:0000256" key="7">
    <source>
        <dbReference type="ARBA" id="ARBA00022679"/>
    </source>
</evidence>
<evidence type="ECO:0000256" key="15">
    <source>
        <dbReference type="ARBA" id="ARBA00051245"/>
    </source>
</evidence>
<evidence type="ECO:0000256" key="16">
    <source>
        <dbReference type="SAM" id="Phobius"/>
    </source>
</evidence>
<evidence type="ECO:0000259" key="18">
    <source>
        <dbReference type="Pfam" id="PF13614"/>
    </source>
</evidence>
<name>A0A4R6SZ03_9SPHI</name>
<evidence type="ECO:0000256" key="3">
    <source>
        <dbReference type="ARBA" id="ARBA00008883"/>
    </source>
</evidence>
<feature type="domain" description="Tyrosine-protein kinase G-rich" evidence="19">
    <location>
        <begin position="435"/>
        <end position="512"/>
    </location>
</feature>
<dbReference type="Pfam" id="PF13614">
    <property type="entry name" value="AAA_31"/>
    <property type="match status" value="1"/>
</dbReference>
<keyword evidence="12 16" id="KW-1133">Transmembrane helix</keyword>
<dbReference type="GO" id="GO:0005886">
    <property type="term" value="C:plasma membrane"/>
    <property type="evidence" value="ECO:0007669"/>
    <property type="project" value="UniProtKB-SubCell"/>
</dbReference>
<evidence type="ECO:0000256" key="11">
    <source>
        <dbReference type="ARBA" id="ARBA00022840"/>
    </source>
</evidence>
<dbReference type="PANTHER" id="PTHR32309:SF13">
    <property type="entry name" value="FERRIC ENTEROBACTIN TRANSPORT PROTEIN FEPE"/>
    <property type="match status" value="1"/>
</dbReference>
<comment type="similarity">
    <text evidence="3">Belongs to the etk/wzc family.</text>
</comment>
<keyword evidence="7" id="KW-0808">Transferase</keyword>
<dbReference type="InterPro" id="IPR025669">
    <property type="entry name" value="AAA_dom"/>
</dbReference>
<evidence type="ECO:0000256" key="2">
    <source>
        <dbReference type="ARBA" id="ARBA00007316"/>
    </source>
</evidence>
<reference evidence="20 21" key="1">
    <citation type="submission" date="2019-03" db="EMBL/GenBank/DDBJ databases">
        <title>Genomic Encyclopedia of Archaeal and Bacterial Type Strains, Phase II (KMG-II): from individual species to whole genera.</title>
        <authorList>
            <person name="Goeker M."/>
        </authorList>
    </citation>
    <scope>NUCLEOTIDE SEQUENCE [LARGE SCALE GENOMIC DNA]</scope>
    <source>
        <strain evidence="20 21">DSM 19035</strain>
    </source>
</reference>
<comment type="subcellular location">
    <subcellularLocation>
        <location evidence="1">Cell inner membrane</location>
        <topology evidence="1">Multi-pass membrane protein</topology>
    </subcellularLocation>
</comment>
<evidence type="ECO:0000256" key="10">
    <source>
        <dbReference type="ARBA" id="ARBA00022777"/>
    </source>
</evidence>
<dbReference type="CDD" id="cd05387">
    <property type="entry name" value="BY-kinase"/>
    <property type="match status" value="1"/>
</dbReference>
<dbReference type="GO" id="GO:0004715">
    <property type="term" value="F:non-membrane spanning protein tyrosine kinase activity"/>
    <property type="evidence" value="ECO:0007669"/>
    <property type="project" value="UniProtKB-EC"/>
</dbReference>
<evidence type="ECO:0000259" key="17">
    <source>
        <dbReference type="Pfam" id="PF02706"/>
    </source>
</evidence>
<evidence type="ECO:0000256" key="6">
    <source>
        <dbReference type="ARBA" id="ARBA00022519"/>
    </source>
</evidence>
<comment type="similarity">
    <text evidence="2">Belongs to the CpsD/CapB family.</text>
</comment>
<sequence length="785" mass="88051">MHKINEVQNNHFEKEENSIDLVKIMNKLLAQWYWFLLSIFICLLAAYLYAKYTAPVYFINSKVLINEKQKGGGADAGALMDLGGLMGSANSVDNEAEVLKTRFLMEQVVRKMKLNIVYSKQVRLGTREIYASPFTVDIIKGVDTLQYTKLEIEKLSGSLLKVSTDDFEKEIKWNESFQIKGIGTLQIVPALNTEPFDGTYYAEISSIDGRVATLMSLLAVEVTNKQVSIIDLNLSYPLQKKGEDILKAIIDQYITSNLLDKNIIADSTTKFIQNRLSLIAGELGDVENKQEQFKQTNQLADMSEQSKLLVQNTASYRNELAKSETQVTIVQDLEDYLKDENKNKRIFPTSLLPSDMVFSEMMNQYNSLLIERDRQLLSVTEESPFIKNIDNQIAGIRRGILGNIQSTKKSFIANRDKLRSQLNQVETRIGDVPQIEKNYLKIARNQQIKQELYIFLMQKAEETAISKSANISIAKVIDPPKASISPISPKKNVIYVFGMIAGLFIPLVFILVYSFTNTTILSKTDITSLTSVPIIGEISHNQSSDNLIVANQGRSMISEQFRALRTNLSFYLKNQNEKIILLTSSMSGEGKSFTAINLGNIMALTGKRVLLMELDLRKPGLSAKLGISNHTGFSNYTINPDLKVADIIKPLSINPNMFIVSSGPLPPNPAETLMSEHTAGLMEQLKQQFDYIIIDAPPVGIITDAQLLAQYADVSIYMVRQKITRKAQISIVEDLYRSDKMKNLGIVVNDVSGNYDGYGYGGYGNYGQEAETGFIDRLKKKFKKG</sequence>
<keyword evidence="9" id="KW-0547">Nucleotide-binding</keyword>
<gene>
    <name evidence="20" type="ORF">ATK78_2111</name>
</gene>
<feature type="transmembrane region" description="Helical" evidence="16">
    <location>
        <begin position="493"/>
        <end position="515"/>
    </location>
</feature>
<dbReference type="PANTHER" id="PTHR32309">
    <property type="entry name" value="TYROSINE-PROTEIN KINASE"/>
    <property type="match status" value="1"/>
</dbReference>
<feature type="domain" description="AAA" evidence="18">
    <location>
        <begin position="578"/>
        <end position="709"/>
    </location>
</feature>
<evidence type="ECO:0000256" key="8">
    <source>
        <dbReference type="ARBA" id="ARBA00022692"/>
    </source>
</evidence>
<keyword evidence="21" id="KW-1185">Reference proteome</keyword>
<evidence type="ECO:0000256" key="13">
    <source>
        <dbReference type="ARBA" id="ARBA00023136"/>
    </source>
</evidence>
<dbReference type="Gene3D" id="3.40.50.300">
    <property type="entry name" value="P-loop containing nucleotide triphosphate hydrolases"/>
    <property type="match status" value="1"/>
</dbReference>
<comment type="caution">
    <text evidence="20">The sequence shown here is derived from an EMBL/GenBank/DDBJ whole genome shotgun (WGS) entry which is preliminary data.</text>
</comment>
<evidence type="ECO:0000256" key="12">
    <source>
        <dbReference type="ARBA" id="ARBA00022989"/>
    </source>
</evidence>
<evidence type="ECO:0000256" key="1">
    <source>
        <dbReference type="ARBA" id="ARBA00004429"/>
    </source>
</evidence>
<keyword evidence="8 16" id="KW-0812">Transmembrane</keyword>
<keyword evidence="11" id="KW-0067">ATP-binding</keyword>
<dbReference type="InterPro" id="IPR027417">
    <property type="entry name" value="P-loop_NTPase"/>
</dbReference>
<dbReference type="InterPro" id="IPR005702">
    <property type="entry name" value="Wzc-like_C"/>
</dbReference>
<dbReference type="GO" id="GO:0005524">
    <property type="term" value="F:ATP binding"/>
    <property type="evidence" value="ECO:0007669"/>
    <property type="project" value="UniProtKB-KW"/>
</dbReference>
<evidence type="ECO:0000256" key="4">
    <source>
        <dbReference type="ARBA" id="ARBA00011903"/>
    </source>
</evidence>
<dbReference type="OrthoDB" id="9794577at2"/>
<dbReference type="InterPro" id="IPR003856">
    <property type="entry name" value="LPS_length_determ_N"/>
</dbReference>
<dbReference type="AlphaFoldDB" id="A0A4R6SZ03"/>
<keyword evidence="13 16" id="KW-0472">Membrane</keyword>
<proteinExistence type="inferred from homology"/>
<dbReference type="InterPro" id="IPR032807">
    <property type="entry name" value="GNVR"/>
</dbReference>
<dbReference type="InterPro" id="IPR050445">
    <property type="entry name" value="Bact_polysacc_biosynth/exp"/>
</dbReference>
<accession>A0A4R6SZ03</accession>
<dbReference type="NCBIfam" id="TIGR01007">
    <property type="entry name" value="eps_fam"/>
    <property type="match status" value="1"/>
</dbReference>
<evidence type="ECO:0000256" key="5">
    <source>
        <dbReference type="ARBA" id="ARBA00022475"/>
    </source>
</evidence>
<evidence type="ECO:0000259" key="19">
    <source>
        <dbReference type="Pfam" id="PF13807"/>
    </source>
</evidence>
<dbReference type="Pfam" id="PF13807">
    <property type="entry name" value="GNVR"/>
    <property type="match status" value="1"/>
</dbReference>
<keyword evidence="6" id="KW-0997">Cell inner membrane</keyword>
<keyword evidence="5" id="KW-1003">Cell membrane</keyword>
<keyword evidence="14" id="KW-0829">Tyrosine-protein kinase</keyword>
<evidence type="ECO:0000256" key="14">
    <source>
        <dbReference type="ARBA" id="ARBA00023137"/>
    </source>
</evidence>
<dbReference type="FunFam" id="3.40.50.300:FF:000527">
    <property type="entry name" value="Tyrosine-protein kinase etk"/>
    <property type="match status" value="1"/>
</dbReference>